<dbReference type="EMBL" id="JAOQJU010000013">
    <property type="protein sequence ID" value="MCU6687051.1"/>
    <property type="molecule type" value="Genomic_DNA"/>
</dbReference>
<reference evidence="2 3" key="1">
    <citation type="journal article" date="2021" name="ISME Commun">
        <title>Automated analysis of genomic sequences facilitates high-throughput and comprehensive description of bacteria.</title>
        <authorList>
            <person name="Hitch T.C.A."/>
        </authorList>
    </citation>
    <scope>NUCLEOTIDE SEQUENCE [LARGE SCALE GENOMIC DNA]</scope>
    <source>
        <strain evidence="2 3">Sanger_03</strain>
    </source>
</reference>
<name>A0ABT2RP39_9FIRM</name>
<proteinExistence type="predicted"/>
<keyword evidence="1" id="KW-0472">Membrane</keyword>
<feature type="transmembrane region" description="Helical" evidence="1">
    <location>
        <begin position="20"/>
        <end position="40"/>
    </location>
</feature>
<dbReference type="Proteomes" id="UP001652431">
    <property type="component" value="Unassembled WGS sequence"/>
</dbReference>
<keyword evidence="3" id="KW-1185">Reference proteome</keyword>
<dbReference type="RefSeq" id="WP_262575449.1">
    <property type="nucleotide sequence ID" value="NZ_JAOQJU010000013.1"/>
</dbReference>
<accession>A0ABT2RP39</accession>
<evidence type="ECO:0000313" key="2">
    <source>
        <dbReference type="EMBL" id="MCU6687051.1"/>
    </source>
</evidence>
<evidence type="ECO:0000313" key="3">
    <source>
        <dbReference type="Proteomes" id="UP001652431"/>
    </source>
</evidence>
<protein>
    <submittedName>
        <fullName evidence="2">Uncharacterized protein</fullName>
    </submittedName>
</protein>
<gene>
    <name evidence="2" type="ORF">OCV99_10910</name>
</gene>
<keyword evidence="1" id="KW-0812">Transmembrane</keyword>
<keyword evidence="1" id="KW-1133">Transmembrane helix</keyword>
<organism evidence="2 3">
    <name type="scientific">Dorea acetigenes</name>
    <dbReference type="NCBI Taxonomy" id="2981787"/>
    <lineage>
        <taxon>Bacteria</taxon>
        <taxon>Bacillati</taxon>
        <taxon>Bacillota</taxon>
        <taxon>Clostridia</taxon>
        <taxon>Lachnospirales</taxon>
        <taxon>Lachnospiraceae</taxon>
        <taxon>Dorea</taxon>
    </lineage>
</organism>
<sequence length="62" mass="7527">WWTPPKANISAIFKVPMEPFFQLHFFIDYFTLPLFLNAFIEETIAFLYQKEYGRICLFIVFL</sequence>
<feature type="non-terminal residue" evidence="2">
    <location>
        <position position="1"/>
    </location>
</feature>
<evidence type="ECO:0000256" key="1">
    <source>
        <dbReference type="SAM" id="Phobius"/>
    </source>
</evidence>
<comment type="caution">
    <text evidence="2">The sequence shown here is derived from an EMBL/GenBank/DDBJ whole genome shotgun (WGS) entry which is preliminary data.</text>
</comment>